<organism evidence="1">
    <name type="scientific">marine metagenome</name>
    <dbReference type="NCBI Taxonomy" id="408172"/>
    <lineage>
        <taxon>unclassified sequences</taxon>
        <taxon>metagenomes</taxon>
        <taxon>ecological metagenomes</taxon>
    </lineage>
</organism>
<evidence type="ECO:0000313" key="1">
    <source>
        <dbReference type="EMBL" id="SVD68938.1"/>
    </source>
</evidence>
<protein>
    <submittedName>
        <fullName evidence="1">Uncharacterized protein</fullName>
    </submittedName>
</protein>
<name>A0A382XEZ8_9ZZZZ</name>
<accession>A0A382XEZ8</accession>
<dbReference type="AlphaFoldDB" id="A0A382XEZ8"/>
<gene>
    <name evidence="1" type="ORF">METZ01_LOCUS421792</name>
</gene>
<dbReference type="EMBL" id="UINC01166791">
    <property type="protein sequence ID" value="SVD68938.1"/>
    <property type="molecule type" value="Genomic_DNA"/>
</dbReference>
<reference evidence="1" key="1">
    <citation type="submission" date="2018-05" db="EMBL/GenBank/DDBJ databases">
        <authorList>
            <person name="Lanie J.A."/>
            <person name="Ng W.-L."/>
            <person name="Kazmierczak K.M."/>
            <person name="Andrzejewski T.M."/>
            <person name="Davidsen T.M."/>
            <person name="Wayne K.J."/>
            <person name="Tettelin H."/>
            <person name="Glass J.I."/>
            <person name="Rusch D."/>
            <person name="Podicherti R."/>
            <person name="Tsui H.-C.T."/>
            <person name="Winkler M.E."/>
        </authorList>
    </citation>
    <scope>NUCLEOTIDE SEQUENCE</scope>
</reference>
<sequence>MPAVLCTLAPASTVVLATAEIADNLAKAITDWLADPTGDHTSTRG</sequence>
<proteinExistence type="predicted"/>